<evidence type="ECO:0000256" key="3">
    <source>
        <dbReference type="ARBA" id="ARBA00022970"/>
    </source>
</evidence>
<dbReference type="InterPro" id="IPR022478">
    <property type="entry name" value="ABC_transptr_sub-bd_PQQ"/>
</dbReference>
<gene>
    <name evidence="6" type="ORF">SAMN04489859_1003176</name>
</gene>
<dbReference type="InterPro" id="IPR051010">
    <property type="entry name" value="BCAA_transport"/>
</dbReference>
<sequence length="394" mass="43089">MREIHRLAAASVVLCLAAALPARADVEYRAAVLRVDAQGTAPISRLDLKPDDLGFAGAELGTADNATTGGFMGQSFTTETVAATPDTAEDELTRLLDEGFSYIVLLADAPMTVQLADLAGERALVFNAFASDDSLRGADCRANLLHVAPSDAMLADALAQYLVWKRWSDWYLIEGSHPQDQALADAYRRAAEKFGARIVEERVYEDTGGARRTDSGHVQVQAQMPVFTQRARDHHVVVAADRAGVFADWLPYHTWDARPVSGSAGLVPESWHPAHEAWGATQFQTRFEKLANRPARDEDYQVWMALRAIGEAATRTQGGDFAAIRDFILSEDFDLAAFKGQSLSFRDWDGQLRQPVLLSAGNVVASVSPQEGFLHQVSQLDTLGIDRSESECKR</sequence>
<dbReference type="RefSeq" id="WP_090610565.1">
    <property type="nucleotide sequence ID" value="NZ_CP067125.1"/>
</dbReference>
<keyword evidence="7" id="KW-1185">Reference proteome</keyword>
<proteinExistence type="inferred from homology"/>
<organism evidence="6 7">
    <name type="scientific">Paracoccus alcaliphilus</name>
    <dbReference type="NCBI Taxonomy" id="34002"/>
    <lineage>
        <taxon>Bacteria</taxon>
        <taxon>Pseudomonadati</taxon>
        <taxon>Pseudomonadota</taxon>
        <taxon>Alphaproteobacteria</taxon>
        <taxon>Rhodobacterales</taxon>
        <taxon>Paracoccaceae</taxon>
        <taxon>Paracoccus</taxon>
    </lineage>
</organism>
<dbReference type="EMBL" id="FODE01000003">
    <property type="protein sequence ID" value="SEN27218.1"/>
    <property type="molecule type" value="Genomic_DNA"/>
</dbReference>
<keyword evidence="3" id="KW-0813">Transport</keyword>
<dbReference type="Pfam" id="PF13458">
    <property type="entry name" value="Peripla_BP_6"/>
    <property type="match status" value="1"/>
</dbReference>
<comment type="similarity">
    <text evidence="1">Belongs to the leucine-binding protein family.</text>
</comment>
<dbReference type="PANTHER" id="PTHR30483">
    <property type="entry name" value="LEUCINE-SPECIFIC-BINDING PROTEIN"/>
    <property type="match status" value="1"/>
</dbReference>
<feature type="signal peptide" evidence="4">
    <location>
        <begin position="1"/>
        <end position="24"/>
    </location>
</feature>
<accession>A0A1H8F837</accession>
<dbReference type="InterPro" id="IPR028081">
    <property type="entry name" value="Leu-bd"/>
</dbReference>
<keyword evidence="3" id="KW-0029">Amino-acid transport</keyword>
<dbReference type="InterPro" id="IPR028082">
    <property type="entry name" value="Peripla_BP_I"/>
</dbReference>
<dbReference type="CDD" id="cd06268">
    <property type="entry name" value="PBP1_ABC_transporter_LIVBP-like"/>
    <property type="match status" value="1"/>
</dbReference>
<evidence type="ECO:0000256" key="1">
    <source>
        <dbReference type="ARBA" id="ARBA00010062"/>
    </source>
</evidence>
<feature type="chain" id="PRO_5011605386" evidence="4">
    <location>
        <begin position="25"/>
        <end position="394"/>
    </location>
</feature>
<dbReference type="GO" id="GO:0006865">
    <property type="term" value="P:amino acid transport"/>
    <property type="evidence" value="ECO:0007669"/>
    <property type="project" value="UniProtKB-KW"/>
</dbReference>
<protein>
    <submittedName>
        <fullName evidence="6">ABC transporter, substrate binding protein, PQQ-dependent alcohol dehydrogenase system</fullName>
    </submittedName>
</protein>
<evidence type="ECO:0000313" key="6">
    <source>
        <dbReference type="EMBL" id="SEN27218.1"/>
    </source>
</evidence>
<keyword evidence="2 4" id="KW-0732">Signal</keyword>
<dbReference type="NCBIfam" id="TIGR03863">
    <property type="entry name" value="PQQ_ABC_bind"/>
    <property type="match status" value="1"/>
</dbReference>
<evidence type="ECO:0000256" key="2">
    <source>
        <dbReference type="ARBA" id="ARBA00022729"/>
    </source>
</evidence>
<dbReference type="Proteomes" id="UP000199054">
    <property type="component" value="Unassembled WGS sequence"/>
</dbReference>
<dbReference type="SUPFAM" id="SSF53822">
    <property type="entry name" value="Periplasmic binding protein-like I"/>
    <property type="match status" value="1"/>
</dbReference>
<dbReference type="PANTHER" id="PTHR30483:SF6">
    <property type="entry name" value="PERIPLASMIC BINDING PROTEIN OF ABC TRANSPORTER FOR NATURAL AMINO ACIDS"/>
    <property type="match status" value="1"/>
</dbReference>
<dbReference type="AlphaFoldDB" id="A0A1H8F837"/>
<dbReference type="STRING" id="34002.SAMN04489859_1003176"/>
<evidence type="ECO:0000313" key="7">
    <source>
        <dbReference type="Proteomes" id="UP000199054"/>
    </source>
</evidence>
<feature type="domain" description="Leucine-binding protein" evidence="5">
    <location>
        <begin position="56"/>
        <end position="357"/>
    </location>
</feature>
<evidence type="ECO:0000259" key="5">
    <source>
        <dbReference type="Pfam" id="PF13458"/>
    </source>
</evidence>
<dbReference type="Gene3D" id="3.40.50.2300">
    <property type="match status" value="2"/>
</dbReference>
<dbReference type="OrthoDB" id="5341635at2"/>
<reference evidence="6 7" key="1">
    <citation type="submission" date="2016-10" db="EMBL/GenBank/DDBJ databases">
        <authorList>
            <person name="de Groot N.N."/>
        </authorList>
    </citation>
    <scope>NUCLEOTIDE SEQUENCE [LARGE SCALE GENOMIC DNA]</scope>
    <source>
        <strain evidence="6 7">DSM 8512</strain>
    </source>
</reference>
<name>A0A1H8F837_9RHOB</name>
<evidence type="ECO:0000256" key="4">
    <source>
        <dbReference type="SAM" id="SignalP"/>
    </source>
</evidence>